<dbReference type="InterPro" id="IPR056913">
    <property type="entry name" value="TRAPPC10/Trs130_N"/>
</dbReference>
<dbReference type="Pfam" id="PF23036">
    <property type="entry name" value="TRAPPC10_1st"/>
    <property type="match status" value="1"/>
</dbReference>
<feature type="non-terminal residue" evidence="11">
    <location>
        <position position="1192"/>
    </location>
</feature>
<evidence type="ECO:0000256" key="8">
    <source>
        <dbReference type="SAM" id="MobiDB-lite"/>
    </source>
</evidence>
<dbReference type="InterPro" id="IPR045126">
    <property type="entry name" value="TRAPPC10/Trs130"/>
</dbReference>
<dbReference type="Proteomes" id="UP001150925">
    <property type="component" value="Unassembled WGS sequence"/>
</dbReference>
<dbReference type="GO" id="GO:0006281">
    <property type="term" value="P:DNA repair"/>
    <property type="evidence" value="ECO:0007669"/>
    <property type="project" value="UniProtKB-KW"/>
</dbReference>
<dbReference type="Gene3D" id="1.10.150.670">
    <property type="entry name" value="Crossover junction endonuclease EME1, DNA-binding domain"/>
    <property type="match status" value="1"/>
</dbReference>
<dbReference type="CDD" id="cd22249">
    <property type="entry name" value="UDM1_RNF168_RNF169-like"/>
    <property type="match status" value="1"/>
</dbReference>
<evidence type="ECO:0000313" key="11">
    <source>
        <dbReference type="EMBL" id="KAJ1959549.1"/>
    </source>
</evidence>
<keyword evidence="5" id="KW-0539">Nucleus</keyword>
<evidence type="ECO:0000256" key="6">
    <source>
        <dbReference type="ARBA" id="ARBA00023254"/>
    </source>
</evidence>
<dbReference type="InterPro" id="IPR006166">
    <property type="entry name" value="ERCC4_domain"/>
</dbReference>
<evidence type="ECO:0000259" key="10">
    <source>
        <dbReference type="Pfam" id="PF23036"/>
    </source>
</evidence>
<dbReference type="AlphaFoldDB" id="A0A9W8E613"/>
<feature type="compositionally biased region" description="Polar residues" evidence="8">
    <location>
        <begin position="600"/>
        <end position="617"/>
    </location>
</feature>
<dbReference type="PANTHER" id="PTHR13251:SF3">
    <property type="entry name" value="TRAFFICKING PROTEIN PARTICLE COMPLEX SUBUNIT 10"/>
    <property type="match status" value="1"/>
</dbReference>
<name>A0A9W8E613_9FUNG</name>
<sequence>MVKPKELNDDSPLIVDLTQDSPAVQRISRSAVVCVNLLESPVPNLSHSTNGATTPTRAGRPDIVAHAASTPSVWSSPPPLPEPIDCPDFVALSQVHHALHSADRTFTQGTGPHGLVSNISRYSDSTSEQPVPLQHSPSPTAAKSVLSDSPSSSTRAYDAENPATLSTYLQHFGGSRKRPVNDPIAQDTEQDTRNMLEDETPNSPLSCSSQATEILPDISTLENVSALGNDIEDSYTSTYPCQENNPSASQVIRKASTLLEDSDSSSDGEISSFAARLQALQDARSQNSTTNTSRAQSQPPDPPMANIDHATAPALPPLPENPTLAESTNMDICPINSPPIYPIFRRTASASVVDRSPNTRLSKEERARLKLLEKERKAQERALAKEERARKKREEQQIRKANQIRIDKLECSREMVVCLDAGYYEIPLTTAEQDGILAFLQKSNITFTKKVDVEALLTSAENTNSTIPTTLGAYIEWSLGLYLHSRVAKVQDTPAHVVYWHREVKNRFDHQQGMFLPISEPRVVPEDVLVVWWTIDDLNHWVNNADGLKDLRFTLQSCYGHIRTTILILQGYEAWMRKQRQRHDRDFARQVRQATIAENPGTSGASMDNTDDPVNTRPSRRRRRQPANQETSTNSDEVTALSPEKAEEFLVRIQISTGWLIQHARNVHESVQWITVYTRDIGARRYKDRTKLCPEVDTTAETISCEQNADSNGIGELQRSLSLTTNVSYSLESGIARSQTEPSAIWLHVLLQIPKVTQSVAQAITQQYPTLQSLYLAYKQVESVEAGKALLADVVVPSTRSAASGDTDDFRIWPSIRDEFLSHTPLQHVICKLPPHTTSKFIPALPVNLVEWHNRGLTGSPLPSGLAATPYLNLYFSHCEDVDTYRQLVKAKIKQWLDPIASKKNQEWLIIHVTRQLPDNHAKSGGAKLFPRATSVVDKIRADFSPKKDDNRVLLLHFGDDGHNDPETWHDVFARIKECVVQSFYRRVTHYQEDVRRLDAQRMMPGWNYCTFFILKERVVHCYQQMGMYDEALKQYDELEASFFQLLKDRALTWFTSFGGTTVGDDNTSLLDFTKKEYRERIVQNHITVFDLRMYLFGRQCQLLIQLHQIREFLERCRKFVPGFKHAIEEFEKGLSTVFLTAWMFSTYKNVVDICETIPTPPIPTEAYDSAEIAAIKAEFLGNAKVQLDKLG</sequence>
<feature type="domain" description="TRAPPC10/Trs130 N-terminal" evidence="10">
    <location>
        <begin position="807"/>
        <end position="1112"/>
    </location>
</feature>
<gene>
    <name evidence="11" type="ORF">IWQ62_004566</name>
</gene>
<feature type="region of interest" description="Disordered" evidence="8">
    <location>
        <begin position="281"/>
        <end position="329"/>
    </location>
</feature>
<evidence type="ECO:0000256" key="4">
    <source>
        <dbReference type="ARBA" id="ARBA00023204"/>
    </source>
</evidence>
<feature type="domain" description="ERCC4" evidence="9">
    <location>
        <begin position="499"/>
        <end position="675"/>
    </location>
</feature>
<dbReference type="GO" id="GO:0005634">
    <property type="term" value="C:nucleus"/>
    <property type="evidence" value="ECO:0007669"/>
    <property type="project" value="UniProtKB-SubCell"/>
</dbReference>
<dbReference type="InterPro" id="IPR042530">
    <property type="entry name" value="EME1/EME2_C"/>
</dbReference>
<dbReference type="GO" id="GO:0006891">
    <property type="term" value="P:intra-Golgi vesicle-mediated transport"/>
    <property type="evidence" value="ECO:0007669"/>
    <property type="project" value="TreeGrafter"/>
</dbReference>
<dbReference type="GO" id="GO:0006310">
    <property type="term" value="P:DNA recombination"/>
    <property type="evidence" value="ECO:0007669"/>
    <property type="project" value="UniProtKB-KW"/>
</dbReference>
<keyword evidence="12" id="KW-1185">Reference proteome</keyword>
<reference evidence="11" key="1">
    <citation type="submission" date="2022-07" db="EMBL/GenBank/DDBJ databases">
        <title>Phylogenomic reconstructions and comparative analyses of Kickxellomycotina fungi.</title>
        <authorList>
            <person name="Reynolds N.K."/>
            <person name="Stajich J.E."/>
            <person name="Barry K."/>
            <person name="Grigoriev I.V."/>
            <person name="Crous P."/>
            <person name="Smith M.E."/>
        </authorList>
    </citation>
    <scope>NUCLEOTIDE SEQUENCE</scope>
    <source>
        <strain evidence="11">RSA 1196</strain>
    </source>
</reference>
<evidence type="ECO:0000256" key="3">
    <source>
        <dbReference type="ARBA" id="ARBA00023172"/>
    </source>
</evidence>
<dbReference type="GO" id="GO:0005829">
    <property type="term" value="C:cytosol"/>
    <property type="evidence" value="ECO:0007669"/>
    <property type="project" value="GOC"/>
</dbReference>
<evidence type="ECO:0000256" key="2">
    <source>
        <dbReference type="ARBA" id="ARBA00022763"/>
    </source>
</evidence>
<dbReference type="PANTHER" id="PTHR13251">
    <property type="entry name" value="EPILEPSY HOLOPROSENCEPHALY CANDIDATE 1/TMEM1"/>
    <property type="match status" value="1"/>
</dbReference>
<evidence type="ECO:0000313" key="12">
    <source>
        <dbReference type="Proteomes" id="UP001150925"/>
    </source>
</evidence>
<evidence type="ECO:0000256" key="7">
    <source>
        <dbReference type="SAM" id="Coils"/>
    </source>
</evidence>
<proteinExistence type="predicted"/>
<feature type="compositionally biased region" description="Polar residues" evidence="8">
    <location>
        <begin position="283"/>
        <end position="298"/>
    </location>
</feature>
<dbReference type="GO" id="GO:0003677">
    <property type="term" value="F:DNA binding"/>
    <property type="evidence" value="ECO:0007669"/>
    <property type="project" value="InterPro"/>
</dbReference>
<dbReference type="Gene3D" id="3.40.50.10130">
    <property type="match status" value="1"/>
</dbReference>
<feature type="compositionally biased region" description="Polar residues" evidence="8">
    <location>
        <begin position="626"/>
        <end position="637"/>
    </location>
</feature>
<feature type="region of interest" description="Disordered" evidence="8">
    <location>
        <begin position="595"/>
        <end position="641"/>
    </location>
</feature>
<evidence type="ECO:0000259" key="9">
    <source>
        <dbReference type="Pfam" id="PF02732"/>
    </source>
</evidence>
<keyword evidence="6" id="KW-0469">Meiosis</keyword>
<keyword evidence="2" id="KW-0227">DNA damage</keyword>
<feature type="region of interest" description="Disordered" evidence="8">
    <location>
        <begin position="104"/>
        <end position="161"/>
    </location>
</feature>
<comment type="caution">
    <text evidence="11">The sequence shown here is derived from an EMBL/GenBank/DDBJ whole genome shotgun (WGS) entry which is preliminary data.</text>
</comment>
<dbReference type="Pfam" id="PF02732">
    <property type="entry name" value="ERCC4"/>
    <property type="match status" value="1"/>
</dbReference>
<dbReference type="GO" id="GO:1990071">
    <property type="term" value="C:TRAPPII protein complex"/>
    <property type="evidence" value="ECO:0007669"/>
    <property type="project" value="InterPro"/>
</dbReference>
<dbReference type="GO" id="GO:0004518">
    <property type="term" value="F:nuclease activity"/>
    <property type="evidence" value="ECO:0007669"/>
    <property type="project" value="InterPro"/>
</dbReference>
<protein>
    <submittedName>
        <fullName evidence="11">Uncharacterized protein</fullName>
    </submittedName>
</protein>
<keyword evidence="4" id="KW-0234">DNA repair</keyword>
<accession>A0A9W8E613</accession>
<dbReference type="EMBL" id="JANBPY010001559">
    <property type="protein sequence ID" value="KAJ1959549.1"/>
    <property type="molecule type" value="Genomic_DNA"/>
</dbReference>
<feature type="coiled-coil region" evidence="7">
    <location>
        <begin position="361"/>
        <end position="404"/>
    </location>
</feature>
<dbReference type="Pfam" id="PF21292">
    <property type="entry name" value="EME1-MUS81_C"/>
    <property type="match status" value="1"/>
</dbReference>
<evidence type="ECO:0000256" key="1">
    <source>
        <dbReference type="ARBA" id="ARBA00004123"/>
    </source>
</evidence>
<dbReference type="GO" id="GO:0034498">
    <property type="term" value="P:early endosome to Golgi transport"/>
    <property type="evidence" value="ECO:0007669"/>
    <property type="project" value="TreeGrafter"/>
</dbReference>
<dbReference type="OrthoDB" id="10256906at2759"/>
<evidence type="ECO:0000256" key="5">
    <source>
        <dbReference type="ARBA" id="ARBA00023242"/>
    </source>
</evidence>
<feature type="compositionally biased region" description="Polar residues" evidence="8">
    <location>
        <begin position="117"/>
        <end position="155"/>
    </location>
</feature>
<keyword evidence="3" id="KW-0233">DNA recombination</keyword>
<keyword evidence="7" id="KW-0175">Coiled coil</keyword>
<dbReference type="GO" id="GO:0051321">
    <property type="term" value="P:meiotic cell cycle"/>
    <property type="evidence" value="ECO:0007669"/>
    <property type="project" value="UniProtKB-KW"/>
</dbReference>
<organism evidence="11 12">
    <name type="scientific">Dispira parvispora</name>
    <dbReference type="NCBI Taxonomy" id="1520584"/>
    <lineage>
        <taxon>Eukaryota</taxon>
        <taxon>Fungi</taxon>
        <taxon>Fungi incertae sedis</taxon>
        <taxon>Zoopagomycota</taxon>
        <taxon>Kickxellomycotina</taxon>
        <taxon>Dimargaritomycetes</taxon>
        <taxon>Dimargaritales</taxon>
        <taxon>Dimargaritaceae</taxon>
        <taxon>Dispira</taxon>
    </lineage>
</organism>
<comment type="subcellular location">
    <subcellularLocation>
        <location evidence="1">Nucleus</location>
    </subcellularLocation>
</comment>